<sequence length="118" mass="12838">MSTPNLNKAEANFRNAAQQLKEAARHYREAWEAQRRATECWYLAVAEIAAEYGGNTPAAVKLAFNNFSMAVAACELLSIEVGDDEAMRSMFEGTRALEAVGDAAQALAEALTRAGVRR</sequence>
<accession>A0A085WI36</accession>
<comment type="caution">
    <text evidence="1">The sequence shown here is derived from an EMBL/GenBank/DDBJ whole genome shotgun (WGS) entry which is preliminary data.</text>
</comment>
<dbReference type="AlphaFoldDB" id="A0A085WI36"/>
<gene>
    <name evidence="1" type="ORF">DB31_8702</name>
    <name evidence="2" type="ORF">DB31_8789</name>
</gene>
<name>A0A085WI36_9BACT</name>
<organism evidence="1 3">
    <name type="scientific">Hyalangium minutum</name>
    <dbReference type="NCBI Taxonomy" id="394096"/>
    <lineage>
        <taxon>Bacteria</taxon>
        <taxon>Pseudomonadati</taxon>
        <taxon>Myxococcota</taxon>
        <taxon>Myxococcia</taxon>
        <taxon>Myxococcales</taxon>
        <taxon>Cystobacterineae</taxon>
        <taxon>Archangiaceae</taxon>
        <taxon>Hyalangium</taxon>
    </lineage>
</organism>
<keyword evidence="3" id="KW-1185">Reference proteome</keyword>
<evidence type="ECO:0000313" key="2">
    <source>
        <dbReference type="EMBL" id="KFE67436.1"/>
    </source>
</evidence>
<dbReference type="RefSeq" id="WP_044191381.1">
    <property type="nucleotide sequence ID" value="NZ_JMCB01000008.1"/>
</dbReference>
<evidence type="ECO:0000313" key="3">
    <source>
        <dbReference type="Proteomes" id="UP000028725"/>
    </source>
</evidence>
<dbReference type="EMBL" id="JMCB01000008">
    <property type="protein sequence ID" value="KFE67436.1"/>
    <property type="molecule type" value="Genomic_DNA"/>
</dbReference>
<dbReference type="Proteomes" id="UP000028725">
    <property type="component" value="Unassembled WGS sequence"/>
</dbReference>
<reference evidence="1 3" key="1">
    <citation type="submission" date="2014-04" db="EMBL/GenBank/DDBJ databases">
        <title>Genome assembly of Hyalangium minutum DSM 14724.</title>
        <authorList>
            <person name="Sharma G."/>
            <person name="Subramanian S."/>
        </authorList>
    </citation>
    <scope>NUCLEOTIDE SEQUENCE [LARGE SCALE GENOMIC DNA]</scope>
    <source>
        <strain evidence="1 3">DSM 14724</strain>
    </source>
</reference>
<evidence type="ECO:0000313" key="1">
    <source>
        <dbReference type="EMBL" id="KFE67349.1"/>
    </source>
</evidence>
<dbReference type="EMBL" id="JMCB01000008">
    <property type="protein sequence ID" value="KFE67349.1"/>
    <property type="molecule type" value="Genomic_DNA"/>
</dbReference>
<protein>
    <submittedName>
        <fullName evidence="1">Uncharacterized protein</fullName>
    </submittedName>
</protein>
<proteinExistence type="predicted"/>